<sequence>MVKSTLPFFAAATTLWMGASAANLDPVVIKGSKFFYKTNGTQFYIKGVAYQQGQGKNGATASSTTKYIDPLSDATLCARDIPKLAALGVNTIRTYSIDPTANHKACMDALNNAGIYVISDLGEPNLSIDRSSPQWNLELYQRYTQVIDSMAPYTNVIGFFAGNEVPNNLSYTASAAYVKAAVRDSKAYIASKKYTQGVGYAADDDQTVRAQVAAYMNCGDAGSAIDFWGYNIYEWCGNSNYELSGYDKRVKEFATYSVPTFFAEYGCNTGGGGIPSGAAARTFSEVDAIYGTNMTPVFSGGIVFQYFQEVNDFGLVSALNPSAVSTLADYTALSTQLNAAKPTAVQSGSYNPSNSALACPPVASNWAAASVLPPTPDANVCECMMASLSCTAKAGLDGASISSIFGTICAPNFGGGQACKNIVGNATSGIYGQYSMCNATQRLANAFDTYYNSLDAQNKATGCDFGGNATTTKPAAVASCGAVLSSASASASAAATAAGAAPDGGSAASTTKKSEGQPIMGASLGLGIYFTVGFSLLAGFSGLGMILL</sequence>
<comment type="caution">
    <text evidence="12">The sequence shown here is derived from an EMBL/GenBank/DDBJ whole genome shotgun (WGS) entry which is preliminary data.</text>
</comment>
<feature type="chain" id="PRO_5040534139" description="1,3-beta-glucanosyltransferase" evidence="9">
    <location>
        <begin position="22"/>
        <end position="548"/>
    </location>
</feature>
<keyword evidence="3 9" id="KW-0336">GPI-anchor</keyword>
<evidence type="ECO:0000256" key="1">
    <source>
        <dbReference type="ARBA" id="ARBA00004609"/>
    </source>
</evidence>
<keyword evidence="6" id="KW-1015">Disulfide bond</keyword>
<dbReference type="AlphaFoldDB" id="A0A9P7Y8D3"/>
<keyword evidence="9" id="KW-0808">Transferase</keyword>
<keyword evidence="8 9" id="KW-0449">Lipoprotein</keyword>
<evidence type="ECO:0000313" key="12">
    <source>
        <dbReference type="EMBL" id="KAG9228656.1"/>
    </source>
</evidence>
<dbReference type="GO" id="GO:0031505">
    <property type="term" value="P:fungal-type cell wall organization"/>
    <property type="evidence" value="ECO:0007669"/>
    <property type="project" value="TreeGrafter"/>
</dbReference>
<keyword evidence="7" id="KW-0325">Glycoprotein</keyword>
<keyword evidence="10" id="KW-0812">Transmembrane</keyword>
<dbReference type="Gene3D" id="3.20.20.80">
    <property type="entry name" value="Glycosidases"/>
    <property type="match status" value="1"/>
</dbReference>
<dbReference type="Pfam" id="PF07983">
    <property type="entry name" value="X8"/>
    <property type="match status" value="1"/>
</dbReference>
<dbReference type="GO" id="GO:0042124">
    <property type="term" value="F:1,3-beta-glucanosyltransferase activity"/>
    <property type="evidence" value="ECO:0007669"/>
    <property type="project" value="TreeGrafter"/>
</dbReference>
<evidence type="ECO:0000259" key="11">
    <source>
        <dbReference type="SMART" id="SM00768"/>
    </source>
</evidence>
<dbReference type="EC" id="2.4.1.-" evidence="9"/>
<name>A0A9P7Y8D3_9HELO</name>
<keyword evidence="10" id="KW-1133">Transmembrane helix</keyword>
<dbReference type="Gene3D" id="1.20.58.1040">
    <property type="match status" value="1"/>
</dbReference>
<evidence type="ECO:0000256" key="10">
    <source>
        <dbReference type="SAM" id="Phobius"/>
    </source>
</evidence>
<dbReference type="OrthoDB" id="421038at2759"/>
<evidence type="ECO:0000256" key="6">
    <source>
        <dbReference type="ARBA" id="ARBA00023157"/>
    </source>
</evidence>
<evidence type="ECO:0000256" key="9">
    <source>
        <dbReference type="RuleBase" id="RU361209"/>
    </source>
</evidence>
<reference evidence="12" key="1">
    <citation type="journal article" date="2021" name="IMA Fungus">
        <title>Genomic characterization of three marine fungi, including Emericellopsis atlantica sp. nov. with signatures of a generalist lifestyle and marine biomass degradation.</title>
        <authorList>
            <person name="Hagestad O.C."/>
            <person name="Hou L."/>
            <person name="Andersen J.H."/>
            <person name="Hansen E.H."/>
            <person name="Altermark B."/>
            <person name="Li C."/>
            <person name="Kuhnert E."/>
            <person name="Cox R.J."/>
            <person name="Crous P.W."/>
            <person name="Spatafora J.W."/>
            <person name="Lail K."/>
            <person name="Amirebrahimi M."/>
            <person name="Lipzen A."/>
            <person name="Pangilinan J."/>
            <person name="Andreopoulos W."/>
            <person name="Hayes R.D."/>
            <person name="Ng V."/>
            <person name="Grigoriev I.V."/>
            <person name="Jackson S.A."/>
            <person name="Sutton T.D.S."/>
            <person name="Dobson A.D.W."/>
            <person name="Rama T."/>
        </authorList>
    </citation>
    <scope>NUCLEOTIDE SEQUENCE</scope>
    <source>
        <strain evidence="12">TRa018bII</strain>
    </source>
</reference>
<dbReference type="Proteomes" id="UP000824998">
    <property type="component" value="Unassembled WGS sequence"/>
</dbReference>
<keyword evidence="5 9" id="KW-0472">Membrane</keyword>
<evidence type="ECO:0000256" key="5">
    <source>
        <dbReference type="ARBA" id="ARBA00023136"/>
    </source>
</evidence>
<evidence type="ECO:0000256" key="2">
    <source>
        <dbReference type="ARBA" id="ARBA00007528"/>
    </source>
</evidence>
<comment type="function">
    <text evidence="9">Splits internally a 1,3-beta-glucan molecule and transfers the newly generated reducing end (the donor) to the non-reducing end of another 1,3-beta-glucan molecule (the acceptor) forming a 1,3-beta linkage, resulting in the elongation of 1,3-beta-glucan chains in the cell wall.</text>
</comment>
<gene>
    <name evidence="12" type="ORF">BJ875DRAFT_388934</name>
</gene>
<feature type="transmembrane region" description="Helical" evidence="10">
    <location>
        <begin position="526"/>
        <end position="547"/>
    </location>
</feature>
<keyword evidence="13" id="KW-1185">Reference proteome</keyword>
<protein>
    <recommendedName>
        <fullName evidence="9">1,3-beta-glucanosyltransferase</fullName>
        <ecNumber evidence="9">2.4.1.-</ecNumber>
    </recommendedName>
</protein>
<comment type="subcellular location">
    <subcellularLocation>
        <location evidence="1 9">Cell membrane</location>
        <topology evidence="1 9">Lipid-anchor</topology>
        <topology evidence="1 9">GPI-anchor</topology>
    </subcellularLocation>
</comment>
<dbReference type="Pfam" id="PF03198">
    <property type="entry name" value="Glyco_hydro_72"/>
    <property type="match status" value="1"/>
</dbReference>
<evidence type="ECO:0000256" key="7">
    <source>
        <dbReference type="ARBA" id="ARBA00023180"/>
    </source>
</evidence>
<feature type="signal peptide" evidence="9">
    <location>
        <begin position="1"/>
        <end position="21"/>
    </location>
</feature>
<feature type="domain" description="X8" evidence="11">
    <location>
        <begin position="388"/>
        <end position="482"/>
    </location>
</feature>
<dbReference type="FunFam" id="3.20.20.80:FF:000038">
    <property type="entry name" value="1,3-beta-glucanosyltransferase"/>
    <property type="match status" value="1"/>
</dbReference>
<evidence type="ECO:0000256" key="3">
    <source>
        <dbReference type="ARBA" id="ARBA00022622"/>
    </source>
</evidence>
<dbReference type="InterPro" id="IPR017853">
    <property type="entry name" value="GH"/>
</dbReference>
<dbReference type="GO" id="GO:0098552">
    <property type="term" value="C:side of membrane"/>
    <property type="evidence" value="ECO:0007669"/>
    <property type="project" value="UniProtKB-KW"/>
</dbReference>
<dbReference type="PANTHER" id="PTHR31468">
    <property type="entry name" value="1,3-BETA-GLUCANOSYLTRANSFERASE GAS1"/>
    <property type="match status" value="1"/>
</dbReference>
<dbReference type="SUPFAM" id="SSF51445">
    <property type="entry name" value="(Trans)glycosidases"/>
    <property type="match status" value="1"/>
</dbReference>
<dbReference type="InterPro" id="IPR004886">
    <property type="entry name" value="Glucanosyltransferase"/>
</dbReference>
<keyword evidence="4 9" id="KW-0732">Signal</keyword>
<evidence type="ECO:0000313" key="13">
    <source>
        <dbReference type="Proteomes" id="UP000824998"/>
    </source>
</evidence>
<organism evidence="12 13">
    <name type="scientific">Amylocarpus encephaloides</name>
    <dbReference type="NCBI Taxonomy" id="45428"/>
    <lineage>
        <taxon>Eukaryota</taxon>
        <taxon>Fungi</taxon>
        <taxon>Dikarya</taxon>
        <taxon>Ascomycota</taxon>
        <taxon>Pezizomycotina</taxon>
        <taxon>Leotiomycetes</taxon>
        <taxon>Helotiales</taxon>
        <taxon>Helotiales incertae sedis</taxon>
        <taxon>Amylocarpus</taxon>
    </lineage>
</organism>
<dbReference type="GO" id="GO:0071970">
    <property type="term" value="P:fungal-type cell wall (1-&gt;3)-beta-D-glucan biosynthetic process"/>
    <property type="evidence" value="ECO:0007669"/>
    <property type="project" value="TreeGrafter"/>
</dbReference>
<dbReference type="EMBL" id="MU251883">
    <property type="protein sequence ID" value="KAG9228656.1"/>
    <property type="molecule type" value="Genomic_DNA"/>
</dbReference>
<evidence type="ECO:0000256" key="8">
    <source>
        <dbReference type="ARBA" id="ARBA00023288"/>
    </source>
</evidence>
<dbReference type="InterPro" id="IPR012946">
    <property type="entry name" value="X8"/>
</dbReference>
<evidence type="ECO:0000256" key="4">
    <source>
        <dbReference type="ARBA" id="ARBA00022729"/>
    </source>
</evidence>
<dbReference type="GO" id="GO:0005886">
    <property type="term" value="C:plasma membrane"/>
    <property type="evidence" value="ECO:0007669"/>
    <property type="project" value="UniProtKB-SubCell"/>
</dbReference>
<comment type="similarity">
    <text evidence="2 9">Belongs to the glycosyl hydrolase 72 family.</text>
</comment>
<dbReference type="SMART" id="SM00768">
    <property type="entry name" value="X8"/>
    <property type="match status" value="1"/>
</dbReference>
<dbReference type="PANTHER" id="PTHR31468:SF2">
    <property type="entry name" value="1,3-BETA-GLUCANOSYLTRANSFERASE GAS1"/>
    <property type="match status" value="1"/>
</dbReference>
<proteinExistence type="inferred from homology"/>
<accession>A0A9P7Y8D3</accession>